<dbReference type="Pfam" id="PF04564">
    <property type="entry name" value="U-box"/>
    <property type="match status" value="1"/>
</dbReference>
<dbReference type="SMART" id="SM00504">
    <property type="entry name" value="Ubox"/>
    <property type="match status" value="1"/>
</dbReference>
<evidence type="ECO:0000313" key="3">
    <source>
        <dbReference type="EMBL" id="CDR33299.1"/>
    </source>
</evidence>
<dbReference type="EMBL" id="CCEJ010000003">
    <property type="protein sequence ID" value="CDR33299.1"/>
    <property type="molecule type" value="Genomic_DNA"/>
</dbReference>
<accession>A0A090DWT0</accession>
<proteinExistence type="predicted"/>
<reference evidence="3" key="2">
    <citation type="submission" date="2014-09" db="EMBL/GenBank/DDBJ databases">
        <title>Criblamydia sequanensis harbors a mega-plasmid encoding arsenite resistance.</title>
        <authorList>
            <person name="Bertelli C."/>
            <person name="Goesmann A."/>
            <person name="Greub G."/>
        </authorList>
    </citation>
    <scope>NUCLEOTIDE SEQUENCE [LARGE SCALE GENOMIC DNA]</scope>
    <source>
        <strain evidence="3">CRIB-18</strain>
    </source>
</reference>
<dbReference type="PROSITE" id="PS51698">
    <property type="entry name" value="U_BOX"/>
    <property type="match status" value="1"/>
</dbReference>
<name>A0A090DWT0_9BACT</name>
<dbReference type="STRING" id="1437425.CSEC_0462"/>
<organism evidence="3 4">
    <name type="scientific">Candidatus Criblamydia sequanensis CRIB-18</name>
    <dbReference type="NCBI Taxonomy" id="1437425"/>
    <lineage>
        <taxon>Bacteria</taxon>
        <taxon>Pseudomonadati</taxon>
        <taxon>Chlamydiota</taxon>
        <taxon>Chlamydiia</taxon>
        <taxon>Parachlamydiales</taxon>
        <taxon>Candidatus Criblamydiaceae</taxon>
        <taxon>Candidatus Criblamydia</taxon>
    </lineage>
</organism>
<dbReference type="Proteomes" id="UP000031552">
    <property type="component" value="Unassembled WGS sequence"/>
</dbReference>
<sequence>MNCDTSFNNCNAQGKSLSFNPKEKEKEKELDSNNPFPEAGDFWLGLESTGLVYNSEQDKFFLTPEVAKSSKAGRLQFWVEEFVKEAKAFEKMTPKPTHLIYKQIRALLANYDSRNLTRAIRSCFQDEVGLDSLLELLSCPIYHSLIREPVLLDSGQIVDRESIEKWVKSGQNNNPFTRAPLSYTKDPLIQKLLYALDAKFSEGAPRTTEAKKTYRQVIKSPFFVNESPLWCRALAIIMQPKTFFIRKKGRNHFVLEARLPISEGGNSSTPYSLLKVSFCVDKGGKFQLINNPTQIFETMEDLLTNFGCEGYMPLSPKEKHALESTVNKEVFLANISLSSPDSPQKDCLLNLIKQLEHRFTEEKVRQLAMGHDKMVLFRASINPTSFPSLTAYYEFNNGNSRKKLKLGFLNGNLYIASGFAYGRTQQGDYLVKFSKNGQEKMCVPKELNPEDPIEKLILNEFNFLKDNNLLANMGQGFFIKEDPILFTDQMKAENLYLYSELDRGGYELDNLRDSPYGL</sequence>
<feature type="region of interest" description="Disordered" evidence="1">
    <location>
        <begin position="14"/>
        <end position="36"/>
    </location>
</feature>
<dbReference type="AlphaFoldDB" id="A0A090DWT0"/>
<comment type="caution">
    <text evidence="3">The sequence shown here is derived from an EMBL/GenBank/DDBJ whole genome shotgun (WGS) entry which is preliminary data.</text>
</comment>
<evidence type="ECO:0000313" key="4">
    <source>
        <dbReference type="Proteomes" id="UP000031552"/>
    </source>
</evidence>
<feature type="compositionally biased region" description="Basic and acidic residues" evidence="1">
    <location>
        <begin position="21"/>
        <end position="31"/>
    </location>
</feature>
<evidence type="ECO:0000259" key="2">
    <source>
        <dbReference type="PROSITE" id="PS51698"/>
    </source>
</evidence>
<reference evidence="3" key="1">
    <citation type="submission" date="2013-12" db="EMBL/GenBank/DDBJ databases">
        <authorList>
            <person name="Linke B."/>
        </authorList>
    </citation>
    <scope>NUCLEOTIDE SEQUENCE [LARGE SCALE GENOMIC DNA]</scope>
    <source>
        <strain evidence="3">CRIB-18</strain>
    </source>
</reference>
<keyword evidence="4" id="KW-1185">Reference proteome</keyword>
<dbReference type="SUPFAM" id="SSF57850">
    <property type="entry name" value="RING/U-box"/>
    <property type="match status" value="1"/>
</dbReference>
<dbReference type="GO" id="GO:0016567">
    <property type="term" value="P:protein ubiquitination"/>
    <property type="evidence" value="ECO:0007669"/>
    <property type="project" value="InterPro"/>
</dbReference>
<dbReference type="RefSeq" id="WP_041016813.1">
    <property type="nucleotide sequence ID" value="NZ_CCEJ010000003.1"/>
</dbReference>
<dbReference type="GO" id="GO:0004842">
    <property type="term" value="F:ubiquitin-protein transferase activity"/>
    <property type="evidence" value="ECO:0007669"/>
    <property type="project" value="InterPro"/>
</dbReference>
<dbReference type="InterPro" id="IPR003613">
    <property type="entry name" value="Ubox_domain"/>
</dbReference>
<dbReference type="CDD" id="cd16453">
    <property type="entry name" value="RING-Ubox"/>
    <property type="match status" value="1"/>
</dbReference>
<dbReference type="InterPro" id="IPR013083">
    <property type="entry name" value="Znf_RING/FYVE/PHD"/>
</dbReference>
<evidence type="ECO:0000256" key="1">
    <source>
        <dbReference type="SAM" id="MobiDB-lite"/>
    </source>
</evidence>
<dbReference type="Gene3D" id="3.30.40.10">
    <property type="entry name" value="Zinc/RING finger domain, C3HC4 (zinc finger)"/>
    <property type="match status" value="1"/>
</dbReference>
<protein>
    <recommendedName>
        <fullName evidence="2">U-box domain-containing protein</fullName>
    </recommendedName>
</protein>
<feature type="domain" description="U-box" evidence="2">
    <location>
        <begin position="132"/>
        <end position="209"/>
    </location>
</feature>
<gene>
    <name evidence="3" type="ORF">CSEC_0462</name>
</gene>